<gene>
    <name evidence="1" type="primary">GLEAN_00897</name>
    <name evidence="1" type="ORF">TcasGA2_TC000897</name>
</gene>
<protein>
    <submittedName>
        <fullName evidence="1">Uncharacterized protein</fullName>
    </submittedName>
</protein>
<dbReference type="GO" id="GO:0008168">
    <property type="term" value="F:methyltransferase activity"/>
    <property type="evidence" value="ECO:0007669"/>
    <property type="project" value="InterPro"/>
</dbReference>
<dbReference type="HOGENOM" id="CLU_2295207_0_0_1"/>
<dbReference type="GO" id="GO:0032259">
    <property type="term" value="P:methylation"/>
    <property type="evidence" value="ECO:0007669"/>
    <property type="project" value="InterPro"/>
</dbReference>
<accession>D6W913</accession>
<evidence type="ECO:0000313" key="2">
    <source>
        <dbReference type="Proteomes" id="UP000007266"/>
    </source>
</evidence>
<dbReference type="Proteomes" id="UP000007266">
    <property type="component" value="Linkage group 2"/>
</dbReference>
<dbReference type="GO" id="GO:0003676">
    <property type="term" value="F:nucleic acid binding"/>
    <property type="evidence" value="ECO:0007669"/>
    <property type="project" value="InterPro"/>
</dbReference>
<dbReference type="AlphaFoldDB" id="D6W913"/>
<evidence type="ECO:0000313" key="1">
    <source>
        <dbReference type="EMBL" id="EEZ98424.1"/>
    </source>
</evidence>
<organism evidence="1 2">
    <name type="scientific">Tribolium castaneum</name>
    <name type="common">Red flour beetle</name>
    <dbReference type="NCBI Taxonomy" id="7070"/>
    <lineage>
        <taxon>Eukaryota</taxon>
        <taxon>Metazoa</taxon>
        <taxon>Ecdysozoa</taxon>
        <taxon>Arthropoda</taxon>
        <taxon>Hexapoda</taxon>
        <taxon>Insecta</taxon>
        <taxon>Pterygota</taxon>
        <taxon>Neoptera</taxon>
        <taxon>Endopterygota</taxon>
        <taxon>Coleoptera</taxon>
        <taxon>Polyphaga</taxon>
        <taxon>Cucujiformia</taxon>
        <taxon>Tenebrionidae</taxon>
        <taxon>Tenebrionidae incertae sedis</taxon>
        <taxon>Tribolium</taxon>
    </lineage>
</organism>
<reference evidence="1 2" key="1">
    <citation type="journal article" date="2008" name="Nature">
        <title>The genome of the model beetle and pest Tribolium castaneum.</title>
        <authorList>
            <consortium name="Tribolium Genome Sequencing Consortium"/>
            <person name="Richards S."/>
            <person name="Gibbs R.A."/>
            <person name="Weinstock G.M."/>
            <person name="Brown S.J."/>
            <person name="Denell R."/>
            <person name="Beeman R.W."/>
            <person name="Gibbs R."/>
            <person name="Beeman R.W."/>
            <person name="Brown S.J."/>
            <person name="Bucher G."/>
            <person name="Friedrich M."/>
            <person name="Grimmelikhuijzen C.J."/>
            <person name="Klingler M."/>
            <person name="Lorenzen M."/>
            <person name="Richards S."/>
            <person name="Roth S."/>
            <person name="Schroder R."/>
            <person name="Tautz D."/>
            <person name="Zdobnov E.M."/>
            <person name="Muzny D."/>
            <person name="Gibbs R.A."/>
            <person name="Weinstock G.M."/>
            <person name="Attaway T."/>
            <person name="Bell S."/>
            <person name="Buhay C.J."/>
            <person name="Chandrabose M.N."/>
            <person name="Chavez D."/>
            <person name="Clerk-Blankenburg K.P."/>
            <person name="Cree A."/>
            <person name="Dao M."/>
            <person name="Davis C."/>
            <person name="Chacko J."/>
            <person name="Dinh H."/>
            <person name="Dugan-Rocha S."/>
            <person name="Fowler G."/>
            <person name="Garner T.T."/>
            <person name="Garnes J."/>
            <person name="Gnirke A."/>
            <person name="Hawes A."/>
            <person name="Hernandez J."/>
            <person name="Hines S."/>
            <person name="Holder M."/>
            <person name="Hume J."/>
            <person name="Jhangiani S.N."/>
            <person name="Joshi V."/>
            <person name="Khan Z.M."/>
            <person name="Jackson L."/>
            <person name="Kovar C."/>
            <person name="Kowis A."/>
            <person name="Lee S."/>
            <person name="Lewis L.R."/>
            <person name="Margolis J."/>
            <person name="Morgan M."/>
            <person name="Nazareth L.V."/>
            <person name="Nguyen N."/>
            <person name="Okwuonu G."/>
            <person name="Parker D."/>
            <person name="Richards S."/>
            <person name="Ruiz S.J."/>
            <person name="Santibanez J."/>
            <person name="Savard J."/>
            <person name="Scherer S.E."/>
            <person name="Schneider B."/>
            <person name="Sodergren E."/>
            <person name="Tautz D."/>
            <person name="Vattahil S."/>
            <person name="Villasana D."/>
            <person name="White C.S."/>
            <person name="Wright R."/>
            <person name="Park Y."/>
            <person name="Beeman R.W."/>
            <person name="Lord J."/>
            <person name="Oppert B."/>
            <person name="Lorenzen M."/>
            <person name="Brown S."/>
            <person name="Wang L."/>
            <person name="Savard J."/>
            <person name="Tautz D."/>
            <person name="Richards S."/>
            <person name="Weinstock G."/>
            <person name="Gibbs R.A."/>
            <person name="Liu Y."/>
            <person name="Worley K."/>
            <person name="Weinstock G."/>
            <person name="Elsik C.G."/>
            <person name="Reese J.T."/>
            <person name="Elhaik E."/>
            <person name="Landan G."/>
            <person name="Graur D."/>
            <person name="Arensburger P."/>
            <person name="Atkinson P."/>
            <person name="Beeman R.W."/>
            <person name="Beidler J."/>
            <person name="Brown S.J."/>
            <person name="Demuth J.P."/>
            <person name="Drury D.W."/>
            <person name="Du Y.Z."/>
            <person name="Fujiwara H."/>
            <person name="Lorenzen M."/>
            <person name="Maselli V."/>
            <person name="Osanai M."/>
            <person name="Park Y."/>
            <person name="Robertson H.M."/>
            <person name="Tu Z."/>
            <person name="Wang J.J."/>
            <person name="Wang S."/>
            <person name="Richards S."/>
            <person name="Song H."/>
            <person name="Zhang L."/>
            <person name="Sodergren E."/>
            <person name="Werner D."/>
            <person name="Stanke M."/>
            <person name="Morgenstern B."/>
            <person name="Solovyev V."/>
            <person name="Kosarev P."/>
            <person name="Brown G."/>
            <person name="Chen H.C."/>
            <person name="Ermolaeva O."/>
            <person name="Hlavina W."/>
            <person name="Kapustin Y."/>
            <person name="Kiryutin B."/>
            <person name="Kitts P."/>
            <person name="Maglott D."/>
            <person name="Pruitt K."/>
            <person name="Sapojnikov V."/>
            <person name="Souvorov A."/>
            <person name="Mackey A.J."/>
            <person name="Waterhouse R.M."/>
            <person name="Wyder S."/>
            <person name="Zdobnov E.M."/>
            <person name="Zdobnov E.M."/>
            <person name="Wyder S."/>
            <person name="Kriventseva E.V."/>
            <person name="Kadowaki T."/>
            <person name="Bork P."/>
            <person name="Aranda M."/>
            <person name="Bao R."/>
            <person name="Beermann A."/>
            <person name="Berns N."/>
            <person name="Bolognesi R."/>
            <person name="Bonneton F."/>
            <person name="Bopp D."/>
            <person name="Brown S.J."/>
            <person name="Bucher G."/>
            <person name="Butts T."/>
            <person name="Chaumot A."/>
            <person name="Denell R.E."/>
            <person name="Ferrier D.E."/>
            <person name="Friedrich M."/>
            <person name="Gordon C.M."/>
            <person name="Jindra M."/>
            <person name="Klingler M."/>
            <person name="Lan Q."/>
            <person name="Lattorff H.M."/>
            <person name="Laudet V."/>
            <person name="von Levetsow C."/>
            <person name="Liu Z."/>
            <person name="Lutz R."/>
            <person name="Lynch J.A."/>
            <person name="da Fonseca R.N."/>
            <person name="Posnien N."/>
            <person name="Reuter R."/>
            <person name="Roth S."/>
            <person name="Savard J."/>
            <person name="Schinko J.B."/>
            <person name="Schmitt C."/>
            <person name="Schoppmeier M."/>
            <person name="Schroder R."/>
            <person name="Shippy T.D."/>
            <person name="Simonnet F."/>
            <person name="Marques-Souza H."/>
            <person name="Tautz D."/>
            <person name="Tomoyasu Y."/>
            <person name="Trauner J."/>
            <person name="Van der Zee M."/>
            <person name="Vervoort M."/>
            <person name="Wittkopp N."/>
            <person name="Wimmer E.A."/>
            <person name="Yang X."/>
            <person name="Jones A.K."/>
            <person name="Sattelle D.B."/>
            <person name="Ebert P.R."/>
            <person name="Nelson D."/>
            <person name="Scott J.G."/>
            <person name="Beeman R.W."/>
            <person name="Muthukrishnan S."/>
            <person name="Kramer K.J."/>
            <person name="Arakane Y."/>
            <person name="Beeman R.W."/>
            <person name="Zhu Q."/>
            <person name="Hogenkamp D."/>
            <person name="Dixit R."/>
            <person name="Oppert B."/>
            <person name="Jiang H."/>
            <person name="Zou Z."/>
            <person name="Marshall J."/>
            <person name="Elpidina E."/>
            <person name="Vinokurov K."/>
            <person name="Oppert C."/>
            <person name="Zou Z."/>
            <person name="Evans J."/>
            <person name="Lu Z."/>
            <person name="Zhao P."/>
            <person name="Sumathipala N."/>
            <person name="Altincicek B."/>
            <person name="Vilcinskas A."/>
            <person name="Williams M."/>
            <person name="Hultmark D."/>
            <person name="Hetru C."/>
            <person name="Jiang H."/>
            <person name="Grimmelikhuijzen C.J."/>
            <person name="Hauser F."/>
            <person name="Cazzamali G."/>
            <person name="Williamson M."/>
            <person name="Park Y."/>
            <person name="Li B."/>
            <person name="Tanaka Y."/>
            <person name="Predel R."/>
            <person name="Neupert S."/>
            <person name="Schachtner J."/>
            <person name="Verleyen P."/>
            <person name="Raible F."/>
            <person name="Bork P."/>
            <person name="Friedrich M."/>
            <person name="Walden K.K."/>
            <person name="Robertson H.M."/>
            <person name="Angeli S."/>
            <person name="Foret S."/>
            <person name="Bucher G."/>
            <person name="Schuetz S."/>
            <person name="Maleszka R."/>
            <person name="Wimmer E.A."/>
            <person name="Beeman R.W."/>
            <person name="Lorenzen M."/>
            <person name="Tomoyasu Y."/>
            <person name="Miller S.C."/>
            <person name="Grossmann D."/>
            <person name="Bucher G."/>
        </authorList>
    </citation>
    <scope>NUCLEOTIDE SEQUENCE [LARGE SCALE GENOMIC DNA]</scope>
    <source>
        <strain evidence="1 2">Georgia GA2</strain>
    </source>
</reference>
<name>D6W913_TRICA</name>
<keyword evidence="2" id="KW-1185">Reference proteome</keyword>
<proteinExistence type="predicted"/>
<reference evidence="1 2" key="2">
    <citation type="journal article" date="2010" name="Nucleic Acids Res.">
        <title>BeetleBase in 2010: revisions to provide comprehensive genomic information for Tribolium castaneum.</title>
        <authorList>
            <person name="Kim H.S."/>
            <person name="Murphy T."/>
            <person name="Xia J."/>
            <person name="Caragea D."/>
            <person name="Park Y."/>
            <person name="Beeman R.W."/>
            <person name="Lorenzen M.D."/>
            <person name="Butcher S."/>
            <person name="Manak J.R."/>
            <person name="Brown S.J."/>
        </authorList>
    </citation>
    <scope>GENOME REANNOTATION</scope>
    <source>
        <strain evidence="1 2">Georgia GA2</strain>
    </source>
</reference>
<dbReference type="EMBL" id="KQ971312">
    <property type="protein sequence ID" value="EEZ98424.1"/>
    <property type="molecule type" value="Genomic_DNA"/>
</dbReference>
<sequence length="101" mass="11481">MWPSAKQAIKQFVATVFIVLISSIDTRLAKFRKLTRNSLIGGHYGEKKRVEKVDILVGDPPYSPEIVRSEGRWSDPVIACLSIYYLSECRCVWQVSTASEF</sequence>
<dbReference type="InterPro" id="IPR002052">
    <property type="entry name" value="DNA_methylase_N6_adenine_CS"/>
</dbReference>
<dbReference type="PROSITE" id="PS00092">
    <property type="entry name" value="N6_MTASE"/>
    <property type="match status" value="1"/>
</dbReference>